<dbReference type="RefSeq" id="WP_185252658.1">
    <property type="nucleotide sequence ID" value="NZ_JACKXE010000001.1"/>
</dbReference>
<reference evidence="1 2" key="1">
    <citation type="submission" date="2020-08" db="EMBL/GenBank/DDBJ databases">
        <authorList>
            <person name="Seo M.-J."/>
        </authorList>
    </citation>
    <scope>NUCLEOTIDE SEQUENCE [LARGE SCALE GENOMIC DNA]</scope>
    <source>
        <strain evidence="1 2">KIGAM211</strain>
    </source>
</reference>
<accession>A0A7X0VB17</accession>
<comment type="caution">
    <text evidence="1">The sequence shown here is derived from an EMBL/GenBank/DDBJ whole genome shotgun (WGS) entry which is preliminary data.</text>
</comment>
<dbReference type="EMBL" id="JACKXE010000001">
    <property type="protein sequence ID" value="MBB6627507.1"/>
    <property type="molecule type" value="Genomic_DNA"/>
</dbReference>
<protein>
    <submittedName>
        <fullName evidence="1">Uncharacterized protein</fullName>
    </submittedName>
</protein>
<keyword evidence="2" id="KW-1185">Reference proteome</keyword>
<dbReference type="AlphaFoldDB" id="A0A7X0VB17"/>
<evidence type="ECO:0000313" key="1">
    <source>
        <dbReference type="EMBL" id="MBB6627507.1"/>
    </source>
</evidence>
<sequence>MILSGLSQATFLLEPTGTIGTRTFLQARIAFDWEHGSGYGVGHTVGGPEAWTSQEVEAAAQWWEDVAADRESLDKRHVWFGGGVCFGRVSPGPSAEFAIDVIVLPRPDAARPAIIYNDGQVELDVVGMDVDYITVDTSAEQVARAAAWWRAAAQASAAGADG</sequence>
<dbReference type="Proteomes" id="UP000523955">
    <property type="component" value="Unassembled WGS sequence"/>
</dbReference>
<gene>
    <name evidence="1" type="ORF">H5V45_09245</name>
</gene>
<organism evidence="1 2">
    <name type="scientific">Nocardioides luti</name>
    <dbReference type="NCBI Taxonomy" id="2761101"/>
    <lineage>
        <taxon>Bacteria</taxon>
        <taxon>Bacillati</taxon>
        <taxon>Actinomycetota</taxon>
        <taxon>Actinomycetes</taxon>
        <taxon>Propionibacteriales</taxon>
        <taxon>Nocardioidaceae</taxon>
        <taxon>Nocardioides</taxon>
    </lineage>
</organism>
<name>A0A7X0VB17_9ACTN</name>
<proteinExistence type="predicted"/>
<evidence type="ECO:0000313" key="2">
    <source>
        <dbReference type="Proteomes" id="UP000523955"/>
    </source>
</evidence>